<dbReference type="AlphaFoldDB" id="A0A3T0N1W9"/>
<keyword evidence="2" id="KW-1185">Reference proteome</keyword>
<organism evidence="1 2">
    <name type="scientific">Parasedimentitalea marina</name>
    <dbReference type="NCBI Taxonomy" id="2483033"/>
    <lineage>
        <taxon>Bacteria</taxon>
        <taxon>Pseudomonadati</taxon>
        <taxon>Pseudomonadota</taxon>
        <taxon>Alphaproteobacteria</taxon>
        <taxon>Rhodobacterales</taxon>
        <taxon>Paracoccaceae</taxon>
        <taxon>Parasedimentitalea</taxon>
    </lineage>
</organism>
<protein>
    <submittedName>
        <fullName evidence="1">Uncharacterized protein</fullName>
    </submittedName>
</protein>
<name>A0A3T0N1W9_9RHOB</name>
<dbReference type="OrthoDB" id="7718572at2"/>
<dbReference type="KEGG" id="sedi:EBB79_08845"/>
<sequence length="233" mass="26354">MNPSLETIQFLNDLAKEHVFSDKAVTSTNQLVARNWANRAIQGDTSWMEYDAYSNIDELKYMTGVMLSAMFQMNQRLGYRDSSDYSLSWDEAKSHAVWRVVGNGTQERRLWSAGGGYMIATAHETDDTSFHVVFPQEFVDAILAILGSDLRSLEGAFGLTPYALDQNPQIKFYFFDSVKFTLVIGQQVDIELHFLSKTGVGDNRWPVRATILPKESCRILTITADKIDDVELC</sequence>
<dbReference type="Proteomes" id="UP000283063">
    <property type="component" value="Chromosome"/>
</dbReference>
<evidence type="ECO:0000313" key="1">
    <source>
        <dbReference type="EMBL" id="AZV77991.1"/>
    </source>
</evidence>
<gene>
    <name evidence="1" type="ORF">EBB79_08845</name>
</gene>
<accession>A0A3T0N1W9</accession>
<dbReference type="RefSeq" id="WP_127748547.1">
    <property type="nucleotide sequence ID" value="NZ_CP033219.1"/>
</dbReference>
<proteinExistence type="predicted"/>
<evidence type="ECO:0000313" key="2">
    <source>
        <dbReference type="Proteomes" id="UP000283063"/>
    </source>
</evidence>
<dbReference type="EMBL" id="CP033219">
    <property type="protein sequence ID" value="AZV77991.1"/>
    <property type="molecule type" value="Genomic_DNA"/>
</dbReference>
<reference evidence="1 2" key="1">
    <citation type="submission" date="2018-10" db="EMBL/GenBank/DDBJ databases">
        <title>Parasedimentitalea marina sp. nov., a psychrophilic bacterium isolated from deep seawater of the New Britain Trench.</title>
        <authorList>
            <person name="Cao J."/>
        </authorList>
    </citation>
    <scope>NUCLEOTIDE SEQUENCE [LARGE SCALE GENOMIC DNA]</scope>
    <source>
        <strain evidence="1 2">W43</strain>
    </source>
</reference>